<evidence type="ECO:0000313" key="7">
    <source>
        <dbReference type="EMBL" id="KAL2064627.1"/>
    </source>
</evidence>
<accession>A0ABR4C3W9</accession>
<evidence type="ECO:0000259" key="5">
    <source>
        <dbReference type="Pfam" id="PF24883"/>
    </source>
</evidence>
<feature type="domain" description="Nephrocystin 3-like N-terminal" evidence="5">
    <location>
        <begin position="275"/>
        <end position="461"/>
    </location>
</feature>
<evidence type="ECO:0000259" key="6">
    <source>
        <dbReference type="Pfam" id="PF25053"/>
    </source>
</evidence>
<feature type="region of interest" description="Disordered" evidence="2">
    <location>
        <begin position="1033"/>
        <end position="1062"/>
    </location>
</feature>
<dbReference type="Gene3D" id="3.40.50.300">
    <property type="entry name" value="P-loop containing nucleotide triphosphate hydrolases"/>
    <property type="match status" value="1"/>
</dbReference>
<organism evidence="7 8">
    <name type="scientific">Oculimacula yallundae</name>
    <dbReference type="NCBI Taxonomy" id="86028"/>
    <lineage>
        <taxon>Eukaryota</taxon>
        <taxon>Fungi</taxon>
        <taxon>Dikarya</taxon>
        <taxon>Ascomycota</taxon>
        <taxon>Pezizomycotina</taxon>
        <taxon>Leotiomycetes</taxon>
        <taxon>Helotiales</taxon>
        <taxon>Ploettnerulaceae</taxon>
        <taxon>Oculimacula</taxon>
    </lineage>
</organism>
<dbReference type="Pfam" id="PF25053">
    <property type="entry name" value="DUF7791"/>
    <property type="match status" value="1"/>
</dbReference>
<dbReference type="Proteomes" id="UP001595075">
    <property type="component" value="Unassembled WGS sequence"/>
</dbReference>
<dbReference type="Pfam" id="PF17107">
    <property type="entry name" value="SesA"/>
    <property type="match status" value="1"/>
</dbReference>
<feature type="domain" description="NACHT-NTPase and P-loop NTPases N-terminal" evidence="4">
    <location>
        <begin position="13"/>
        <end position="134"/>
    </location>
</feature>
<reference evidence="7 8" key="1">
    <citation type="journal article" date="2024" name="Commun. Biol.">
        <title>Comparative genomic analysis of thermophilic fungi reveals convergent evolutionary adaptations and gene losses.</title>
        <authorList>
            <person name="Steindorff A.S."/>
            <person name="Aguilar-Pontes M.V."/>
            <person name="Robinson A.J."/>
            <person name="Andreopoulos B."/>
            <person name="LaButti K."/>
            <person name="Kuo A."/>
            <person name="Mondo S."/>
            <person name="Riley R."/>
            <person name="Otillar R."/>
            <person name="Haridas S."/>
            <person name="Lipzen A."/>
            <person name="Grimwood J."/>
            <person name="Schmutz J."/>
            <person name="Clum A."/>
            <person name="Reid I.D."/>
            <person name="Moisan M.C."/>
            <person name="Butler G."/>
            <person name="Nguyen T.T.M."/>
            <person name="Dewar K."/>
            <person name="Conant G."/>
            <person name="Drula E."/>
            <person name="Henrissat B."/>
            <person name="Hansel C."/>
            <person name="Singer S."/>
            <person name="Hutchinson M.I."/>
            <person name="de Vries R.P."/>
            <person name="Natvig D.O."/>
            <person name="Powell A.J."/>
            <person name="Tsang A."/>
            <person name="Grigoriev I.V."/>
        </authorList>
    </citation>
    <scope>NUCLEOTIDE SEQUENCE [LARGE SCALE GENOMIC DNA]</scope>
    <source>
        <strain evidence="7 8">CBS 494.80</strain>
    </source>
</reference>
<evidence type="ECO:0000313" key="8">
    <source>
        <dbReference type="Proteomes" id="UP001595075"/>
    </source>
</evidence>
<evidence type="ECO:0000256" key="1">
    <source>
        <dbReference type="ARBA" id="ARBA00022737"/>
    </source>
</evidence>
<dbReference type="InterPro" id="IPR056693">
    <property type="entry name" value="DUF7791"/>
</dbReference>
<dbReference type="PANTHER" id="PTHR10039:SF5">
    <property type="entry name" value="NACHT DOMAIN-CONTAINING PROTEIN"/>
    <property type="match status" value="1"/>
</dbReference>
<dbReference type="InterPro" id="IPR056884">
    <property type="entry name" value="NPHP3-like_N"/>
</dbReference>
<proteinExistence type="predicted"/>
<keyword evidence="8" id="KW-1185">Reference proteome</keyword>
<dbReference type="InterPro" id="IPR027417">
    <property type="entry name" value="P-loop_NTPase"/>
</dbReference>
<evidence type="ECO:0000256" key="2">
    <source>
        <dbReference type="SAM" id="MobiDB-lite"/>
    </source>
</evidence>
<name>A0ABR4C3W9_9HELO</name>
<evidence type="ECO:0008006" key="9">
    <source>
        <dbReference type="Google" id="ProtNLM"/>
    </source>
</evidence>
<dbReference type="SUPFAM" id="SSF52540">
    <property type="entry name" value="P-loop containing nucleoside triphosphate hydrolases"/>
    <property type="match status" value="1"/>
</dbReference>
<feature type="chain" id="PRO_5046735026" description="NACHT domain-containing protein" evidence="3">
    <location>
        <begin position="23"/>
        <end position="1092"/>
    </location>
</feature>
<keyword evidence="3" id="KW-0732">Signal</keyword>
<dbReference type="EMBL" id="JAZHXI010000013">
    <property type="protein sequence ID" value="KAL2064627.1"/>
    <property type="molecule type" value="Genomic_DNA"/>
</dbReference>
<gene>
    <name evidence="7" type="ORF">VTL71DRAFT_3764</name>
</gene>
<feature type="domain" description="DUF7791" evidence="6">
    <location>
        <begin position="570"/>
        <end position="701"/>
    </location>
</feature>
<keyword evidence="1" id="KW-0677">Repeat</keyword>
<dbReference type="InterPro" id="IPR031352">
    <property type="entry name" value="SesA"/>
</dbReference>
<comment type="caution">
    <text evidence="7">The sequence shown here is derived from an EMBL/GenBank/DDBJ whole genome shotgun (WGS) entry which is preliminary data.</text>
</comment>
<evidence type="ECO:0000259" key="4">
    <source>
        <dbReference type="Pfam" id="PF17107"/>
    </source>
</evidence>
<evidence type="ECO:0000256" key="3">
    <source>
        <dbReference type="SAM" id="SignalP"/>
    </source>
</evidence>
<sequence>MSGAEAGLVLGLISSVIAIVDASQKLYEAASDAKGLPEAFREVAGRLPIVRTILGSVHQHIKGDQVDEASCKAIKPVVAACEEKAKKLEILFQKVMPADDASRLDRYIKAVRTLGKGGRVESWMKGILEDIQLLASNHTMVGVAGNHVESVKEAVKQMSNMEPSIPDSLLQETAFTNNNFGNGPMTNNNVQGDQFTMTNNSTGEQYQAKEQTISINNEHISDQTFHARVQNFNMSILKSNNTDLKEQCECIILSQLEFSGMSERYDEVAEAHKTTFQWIYERPELGFVDWLRSGTGTYWITGKAGSGKSTLMKYLFQDSRTRSHLPKHNSDSLVAGFFFHDRGHNPLLKSQEGLFRAILHEILSTFTSLIALAVPERFDSVKKDLQNDKTFSRTLHWEMKELRAAFKAIVCQEQLPLHLCLMIDGLDEFSGEQKFIIDTLSDLLLSPASSAVRVQLCLSSRQLNNFENAYSTCPHLRVQDLTAGDIKSYVESTFKSVPELRQLMSDDPTTSENIVQQILVKAEGVFLWVTLVVQSLVESLINGDDMKTLQQRLSVLPPGLEKLFSRMIGNIEPFYHAQAAQIIHIVQLAKMPLSVLAMYFTDEHNTEPPALQGLDYARYISTRHSITAKRLKARTAGLVEISSTVPEDRETFRRESYLTAEVVDLETQQWKPGKIQFLHLTVKEFFRSDKIPSWLVSPSNGAISGYHEIIARSCFRFLQFTNCHSMYHYETKHITGPGVGTGQYCGSITTGTLSMIVYHTLQVERITQRPQLRLLENLDSFMMGNECQTSGQDGIPVDSIYSFNGEHWHWTHSRYGDWNEPLGWLSDYVAYLVAIGMTQSTIAKFNLGYNPRSKPGRPLLLYATCLVAPDYAISHMERDTVDPSLVRELLERKCDPNQVFTSQRAGDIRDYNTRTVWEAVLLQVHSRYSHDWARTEDARNYELALEQNMEESRDLKLRWLRTIKLFLEHGANPSQFVIKYGGAGRRREMDPIAQSRVSALLIFNRTFSGFDDPLVRNIQQWMVSKGAIELEEDVSDSHPPFPPAASRSADSPQRPEEKRKSRLRYLPIFGKGMAARRNEKLKSSLQTLPNTE</sequence>
<feature type="signal peptide" evidence="3">
    <location>
        <begin position="1"/>
        <end position="22"/>
    </location>
</feature>
<protein>
    <recommendedName>
        <fullName evidence="9">NACHT domain-containing protein</fullName>
    </recommendedName>
</protein>
<dbReference type="Pfam" id="PF24883">
    <property type="entry name" value="NPHP3_N"/>
    <property type="match status" value="1"/>
</dbReference>
<dbReference type="PANTHER" id="PTHR10039">
    <property type="entry name" value="AMELOGENIN"/>
    <property type="match status" value="1"/>
</dbReference>